<evidence type="ECO:0000256" key="1">
    <source>
        <dbReference type="ARBA" id="ARBA00004604"/>
    </source>
</evidence>
<proteinExistence type="inferred from homology"/>
<evidence type="ECO:0000256" key="19">
    <source>
        <dbReference type="PROSITE-ProRule" id="PRU00221"/>
    </source>
</evidence>
<evidence type="ECO:0000256" key="5">
    <source>
        <dbReference type="ARBA" id="ARBA00022552"/>
    </source>
</evidence>
<keyword evidence="3" id="KW-0488">Methylation</keyword>
<keyword evidence="8" id="KW-0677">Repeat</keyword>
<evidence type="ECO:0000256" key="2">
    <source>
        <dbReference type="ARBA" id="ARBA00006777"/>
    </source>
</evidence>
<evidence type="ECO:0000256" key="17">
    <source>
        <dbReference type="ARBA" id="ARBA00076054"/>
    </source>
</evidence>
<feature type="repeat" description="WD" evidence="19">
    <location>
        <begin position="212"/>
        <end position="253"/>
    </location>
</feature>
<comment type="similarity">
    <text evidence="2">Belongs to the WD repeat RRP9 family.</text>
</comment>
<feature type="repeat" description="WD" evidence="19">
    <location>
        <begin position="128"/>
        <end position="169"/>
    </location>
</feature>
<dbReference type="PROSITE" id="PS00678">
    <property type="entry name" value="WD_REPEATS_1"/>
    <property type="match status" value="1"/>
</dbReference>
<evidence type="ECO:0000256" key="10">
    <source>
        <dbReference type="ARBA" id="ARBA00022884"/>
    </source>
</evidence>
<evidence type="ECO:0000256" key="11">
    <source>
        <dbReference type="ARBA" id="ARBA00022990"/>
    </source>
</evidence>
<dbReference type="GO" id="GO:0032040">
    <property type="term" value="C:small-subunit processome"/>
    <property type="evidence" value="ECO:0007669"/>
    <property type="project" value="TreeGrafter"/>
</dbReference>
<evidence type="ECO:0000256" key="6">
    <source>
        <dbReference type="ARBA" id="ARBA00022553"/>
    </source>
</evidence>
<dbReference type="GO" id="GO:0006364">
    <property type="term" value="P:rRNA processing"/>
    <property type="evidence" value="ECO:0007669"/>
    <property type="project" value="UniProtKB-KW"/>
</dbReference>
<evidence type="ECO:0000256" key="14">
    <source>
        <dbReference type="ARBA" id="ARBA00055322"/>
    </source>
</evidence>
<keyword evidence="7 19" id="KW-0853">WD repeat</keyword>
<dbReference type="InterPro" id="IPR039241">
    <property type="entry name" value="Rrp9-like"/>
</dbReference>
<dbReference type="AlphaFoldDB" id="V4A5R6"/>
<dbReference type="KEGG" id="lgi:LOTGIDRAFT_113335"/>
<keyword evidence="5" id="KW-0698">rRNA processing</keyword>
<protein>
    <recommendedName>
        <fullName evidence="16">U3 small nucleolar RNA-interacting protein 2</fullName>
    </recommendedName>
    <alternativeName>
        <fullName evidence="18">RRP9 homolog</fullName>
    </alternativeName>
    <alternativeName>
        <fullName evidence="17">U3 small nucleolar ribonucleoprotein-associated 55 kDa protein</fullName>
    </alternativeName>
</protein>
<dbReference type="PROSITE" id="PS50082">
    <property type="entry name" value="WD_REPEATS_2"/>
    <property type="match status" value="4"/>
</dbReference>
<keyword evidence="11" id="KW-0007">Acetylation</keyword>
<comment type="subcellular location">
    <subcellularLocation>
        <location evidence="1">Nucleus</location>
        <location evidence="1">Nucleolus</location>
    </subcellularLocation>
</comment>
<evidence type="ECO:0000313" key="21">
    <source>
        <dbReference type="Proteomes" id="UP000030746"/>
    </source>
</evidence>
<dbReference type="InterPro" id="IPR019775">
    <property type="entry name" value="WD40_repeat_CS"/>
</dbReference>
<evidence type="ECO:0000256" key="18">
    <source>
        <dbReference type="ARBA" id="ARBA00077445"/>
    </source>
</evidence>
<dbReference type="InterPro" id="IPR015943">
    <property type="entry name" value="WD40/YVTN_repeat-like_dom_sf"/>
</dbReference>
<dbReference type="FunFam" id="2.130.10.10:FF:000143">
    <property type="entry name" value="U3 small nucleolar RNA-interacting protein 2 isoform X2"/>
    <property type="match status" value="1"/>
</dbReference>
<feature type="non-terminal residue" evidence="20">
    <location>
        <position position="1"/>
    </location>
</feature>
<accession>V4A5R6</accession>
<dbReference type="PANTHER" id="PTHR19865">
    <property type="entry name" value="U3 SMALL NUCLEOLAR RNA INTERACTING PROTEIN 2"/>
    <property type="match status" value="1"/>
</dbReference>
<evidence type="ECO:0000256" key="3">
    <source>
        <dbReference type="ARBA" id="ARBA00022481"/>
    </source>
</evidence>
<dbReference type="InterPro" id="IPR001680">
    <property type="entry name" value="WD40_rpt"/>
</dbReference>
<keyword evidence="13" id="KW-0687">Ribonucleoprotein</keyword>
<comment type="subunit">
    <text evidence="15">Interacts specifically with the U3 small nucleolar RNA (U3 snoRNA). Binds a sub-fragment of the U3 snoRNA surrounding the B/C motif (3UBC). This association with the U3BC RNA is dependent on the binding of a protein called 15.5K to the box B/C motif. The association of the protein with the U3BC RNA was found to be also dependent on a conserved RNA structure that flanks the box B/C motif. Part of the small subunit (SSU) processome, composed of more than 70 proteins and the RNA chaperone small nucleolar RNA (snoRNA) U3.</text>
</comment>
<dbReference type="CTD" id="20230945"/>
<evidence type="ECO:0000256" key="13">
    <source>
        <dbReference type="ARBA" id="ARBA00023274"/>
    </source>
</evidence>
<evidence type="ECO:0000256" key="9">
    <source>
        <dbReference type="ARBA" id="ARBA00022843"/>
    </source>
</evidence>
<name>V4A5R6_LOTGI</name>
<evidence type="ECO:0000256" key="15">
    <source>
        <dbReference type="ARBA" id="ARBA00065513"/>
    </source>
</evidence>
<dbReference type="CDD" id="cd00200">
    <property type="entry name" value="WD40"/>
    <property type="match status" value="1"/>
</dbReference>
<evidence type="ECO:0000256" key="7">
    <source>
        <dbReference type="ARBA" id="ARBA00022574"/>
    </source>
</evidence>
<dbReference type="SUPFAM" id="SSF50978">
    <property type="entry name" value="WD40 repeat-like"/>
    <property type="match status" value="1"/>
</dbReference>
<keyword evidence="4" id="KW-1017">Isopeptide bond</keyword>
<dbReference type="STRING" id="225164.V4A5R6"/>
<dbReference type="InterPro" id="IPR036322">
    <property type="entry name" value="WD40_repeat_dom_sf"/>
</dbReference>
<sequence length="426" mass="48426">EEEREETAQEKKIRLAKQYIEQIKKEESEKLHDEEIDHDIIASRLRQETLERTKQIYHERANKLICPSSELIKVLRGHQLSITCLVISPDDHFIYSASKDCSIIKWDVENCKKIQTIPGGRKGTEKTHIGHTAHILSLAITTDNKYLASGDKNNLVQIWDPSTFKHIKTFRGHRGPVSGLSFRKGSHQLFSASHDRSVKIWNLDEMSYVETLFGHQDSITDIDSLSRERAITSGGRDSSVRIWKVVEESQLVFNSNRGCVDCVSLIDESSFITGHDNNALCLWNVTKKKPTFTRLGAHGEKKEGEKIITEENWITSVSSLQYSDLIVSAGSKDGCIRFWKVGKDLRFLSLLFTLPIKGFVNSLKFSNNGKFLVAGIGQEHKLGRWWRLKEARNSVCIIPLNYQDNQKQNGIKSDQTTETVPQSTTS</sequence>
<dbReference type="Gene3D" id="2.130.10.10">
    <property type="entry name" value="YVTN repeat-like/Quinoprotein amine dehydrogenase"/>
    <property type="match status" value="1"/>
</dbReference>
<dbReference type="PRINTS" id="PR00320">
    <property type="entry name" value="GPROTEINBRPT"/>
</dbReference>
<dbReference type="SMART" id="SM00320">
    <property type="entry name" value="WD40"/>
    <property type="match status" value="7"/>
</dbReference>
<dbReference type="PROSITE" id="PS50294">
    <property type="entry name" value="WD_REPEATS_REGION"/>
    <property type="match status" value="4"/>
</dbReference>
<reference evidence="20 21" key="1">
    <citation type="journal article" date="2013" name="Nature">
        <title>Insights into bilaterian evolution from three spiralian genomes.</title>
        <authorList>
            <person name="Simakov O."/>
            <person name="Marletaz F."/>
            <person name="Cho S.J."/>
            <person name="Edsinger-Gonzales E."/>
            <person name="Havlak P."/>
            <person name="Hellsten U."/>
            <person name="Kuo D.H."/>
            <person name="Larsson T."/>
            <person name="Lv J."/>
            <person name="Arendt D."/>
            <person name="Savage R."/>
            <person name="Osoegawa K."/>
            <person name="de Jong P."/>
            <person name="Grimwood J."/>
            <person name="Chapman J.A."/>
            <person name="Shapiro H."/>
            <person name="Aerts A."/>
            <person name="Otillar R.P."/>
            <person name="Terry A.Y."/>
            <person name="Boore J.L."/>
            <person name="Grigoriev I.V."/>
            <person name="Lindberg D.R."/>
            <person name="Seaver E.C."/>
            <person name="Weisblat D.A."/>
            <person name="Putnam N.H."/>
            <person name="Rokhsar D.S."/>
        </authorList>
    </citation>
    <scope>NUCLEOTIDE SEQUENCE [LARGE SCALE GENOMIC DNA]</scope>
</reference>
<dbReference type="InterPro" id="IPR020472">
    <property type="entry name" value="WD40_PAC1"/>
</dbReference>
<evidence type="ECO:0000256" key="4">
    <source>
        <dbReference type="ARBA" id="ARBA00022499"/>
    </source>
</evidence>
<organism evidence="20 21">
    <name type="scientific">Lottia gigantea</name>
    <name type="common">Giant owl limpet</name>
    <dbReference type="NCBI Taxonomy" id="225164"/>
    <lineage>
        <taxon>Eukaryota</taxon>
        <taxon>Metazoa</taxon>
        <taxon>Spiralia</taxon>
        <taxon>Lophotrochozoa</taxon>
        <taxon>Mollusca</taxon>
        <taxon>Gastropoda</taxon>
        <taxon>Patellogastropoda</taxon>
        <taxon>Lottioidea</taxon>
        <taxon>Lottiidae</taxon>
        <taxon>Lottia</taxon>
    </lineage>
</organism>
<dbReference type="PANTHER" id="PTHR19865:SF0">
    <property type="entry name" value="U3 SMALL NUCLEOLAR RNA-INTERACTING PROTEIN 2"/>
    <property type="match status" value="1"/>
</dbReference>
<keyword evidence="12" id="KW-0539">Nucleus</keyword>
<comment type="function">
    <text evidence="14">Component of a nucleolar small nuclear ribonucleoprotein particle (snoRNP) thought to participate in the processing and modification of pre-ribosomal RNA (pre-rRNA). Part of the small subunit (SSU) processome, first precursor of the small eukaryotic ribosomal subunit. During the assembly of the SSU processome in the nucleolus, many ribosome biogenesis factors, an RNA chaperone and ribosomal proteins associate with the nascent pre-rRNA and work in concert to generate RNA folding, modifications, rearrangements and cleavage as well as targeted degradation of pre-ribosomal RNA by the RNA exosome.</text>
</comment>
<dbReference type="RefSeq" id="XP_009049771.1">
    <property type="nucleotide sequence ID" value="XM_009051523.1"/>
</dbReference>
<keyword evidence="9" id="KW-0832">Ubl conjugation</keyword>
<dbReference type="GO" id="GO:0034511">
    <property type="term" value="F:U3 snoRNA binding"/>
    <property type="evidence" value="ECO:0007669"/>
    <property type="project" value="InterPro"/>
</dbReference>
<evidence type="ECO:0000256" key="8">
    <source>
        <dbReference type="ARBA" id="ARBA00022737"/>
    </source>
</evidence>
<dbReference type="Pfam" id="PF00400">
    <property type="entry name" value="WD40"/>
    <property type="match status" value="5"/>
</dbReference>
<dbReference type="OMA" id="CSLRIWK"/>
<evidence type="ECO:0000256" key="16">
    <source>
        <dbReference type="ARBA" id="ARBA00074377"/>
    </source>
</evidence>
<feature type="repeat" description="WD" evidence="19">
    <location>
        <begin position="75"/>
        <end position="116"/>
    </location>
</feature>
<feature type="repeat" description="WD" evidence="19">
    <location>
        <begin position="170"/>
        <end position="211"/>
    </location>
</feature>
<dbReference type="OrthoDB" id="189968at2759"/>
<dbReference type="GeneID" id="20230945"/>
<evidence type="ECO:0000313" key="20">
    <source>
        <dbReference type="EMBL" id="ESO99278.1"/>
    </source>
</evidence>
<dbReference type="Proteomes" id="UP000030746">
    <property type="component" value="Unassembled WGS sequence"/>
</dbReference>
<keyword evidence="21" id="KW-1185">Reference proteome</keyword>
<evidence type="ECO:0000256" key="12">
    <source>
        <dbReference type="ARBA" id="ARBA00023242"/>
    </source>
</evidence>
<dbReference type="EMBL" id="KB201037">
    <property type="protein sequence ID" value="ESO99278.1"/>
    <property type="molecule type" value="Genomic_DNA"/>
</dbReference>
<gene>
    <name evidence="20" type="ORF">LOTGIDRAFT_113335</name>
</gene>
<keyword evidence="10" id="KW-0694">RNA-binding</keyword>
<keyword evidence="6" id="KW-0597">Phosphoprotein</keyword>
<dbReference type="HOGENOM" id="CLU_014017_1_1_1"/>